<evidence type="ECO:0000313" key="3">
    <source>
        <dbReference type="Proteomes" id="UP001595846"/>
    </source>
</evidence>
<comment type="caution">
    <text evidence="2">The sequence shown here is derived from an EMBL/GenBank/DDBJ whole genome shotgun (WGS) entry which is preliminary data.</text>
</comment>
<sequence length="221" mass="22277">MRSLSRRELLGGTTALVAVSAGCLNDGGAIGDGGDADSPAAGGSDGGGASADSLSSIDASEGIEFAGFVQYSHPQPPDDADASLFTDADDARSWIESSPIQPESPAGTTLTETDYETERALVIEAFSPDGCHELAVDDVSLDDGTISVSAHVMKPDDAGDVCTQAITAVGCVVRVTTTGDPPNDASISVRLSDGSSVGMGMATDSASEVDEGSQRNASDEE</sequence>
<feature type="region of interest" description="Disordered" evidence="1">
    <location>
        <begin position="180"/>
        <end position="221"/>
    </location>
</feature>
<name>A0ABD5NRA3_9EURY</name>
<dbReference type="RefSeq" id="WP_256533094.1">
    <property type="nucleotide sequence ID" value="NZ_CP101824.1"/>
</dbReference>
<feature type="region of interest" description="Disordered" evidence="1">
    <location>
        <begin position="27"/>
        <end position="54"/>
    </location>
</feature>
<evidence type="ECO:0000313" key="2">
    <source>
        <dbReference type="EMBL" id="MFC3959581.1"/>
    </source>
</evidence>
<organism evidence="2 3">
    <name type="scientific">Halovivax cerinus</name>
    <dbReference type="NCBI Taxonomy" id="1487865"/>
    <lineage>
        <taxon>Archaea</taxon>
        <taxon>Methanobacteriati</taxon>
        <taxon>Methanobacteriota</taxon>
        <taxon>Stenosarchaea group</taxon>
        <taxon>Halobacteria</taxon>
        <taxon>Halobacteriales</taxon>
        <taxon>Natrialbaceae</taxon>
        <taxon>Halovivax</taxon>
    </lineage>
</organism>
<dbReference type="GeneID" id="73902206"/>
<dbReference type="AlphaFoldDB" id="A0ABD5NRA3"/>
<reference evidence="2 3" key="1">
    <citation type="journal article" date="2019" name="Int. J. Syst. Evol. Microbiol.">
        <title>The Global Catalogue of Microorganisms (GCM) 10K type strain sequencing project: providing services to taxonomists for standard genome sequencing and annotation.</title>
        <authorList>
            <consortium name="The Broad Institute Genomics Platform"/>
            <consortium name="The Broad Institute Genome Sequencing Center for Infectious Disease"/>
            <person name="Wu L."/>
            <person name="Ma J."/>
        </authorList>
    </citation>
    <scope>NUCLEOTIDE SEQUENCE [LARGE SCALE GENOMIC DNA]</scope>
    <source>
        <strain evidence="2 3">IBRC-M 10256</strain>
    </source>
</reference>
<dbReference type="Proteomes" id="UP001595846">
    <property type="component" value="Unassembled WGS sequence"/>
</dbReference>
<keyword evidence="3" id="KW-1185">Reference proteome</keyword>
<gene>
    <name evidence="2" type="ORF">ACFOUR_14555</name>
</gene>
<dbReference type="EMBL" id="JBHSAQ010000013">
    <property type="protein sequence ID" value="MFC3959581.1"/>
    <property type="molecule type" value="Genomic_DNA"/>
</dbReference>
<protein>
    <submittedName>
        <fullName evidence="2">Uncharacterized protein</fullName>
    </submittedName>
</protein>
<accession>A0ABD5NRA3</accession>
<dbReference type="PROSITE" id="PS51257">
    <property type="entry name" value="PROKAR_LIPOPROTEIN"/>
    <property type="match status" value="1"/>
</dbReference>
<proteinExistence type="predicted"/>
<evidence type="ECO:0000256" key="1">
    <source>
        <dbReference type="SAM" id="MobiDB-lite"/>
    </source>
</evidence>